<reference evidence="7" key="1">
    <citation type="submission" date="2022-05" db="EMBL/GenBank/DDBJ databases">
        <title>Jatrophihabitans sp. SB3-54 whole genome sequence.</title>
        <authorList>
            <person name="Suh M.K."/>
            <person name="Eom M.K."/>
            <person name="Kim J.S."/>
            <person name="Kim H.S."/>
            <person name="Do H.E."/>
            <person name="Shin Y.K."/>
            <person name="Lee J.-S."/>
        </authorList>
    </citation>
    <scope>NUCLEOTIDE SEQUENCE</scope>
    <source>
        <strain evidence="7">SB3-54</strain>
    </source>
</reference>
<keyword evidence="8" id="KW-1185">Reference proteome</keyword>
<dbReference type="Pfam" id="PF00005">
    <property type="entry name" value="ABC_tran"/>
    <property type="match status" value="1"/>
</dbReference>
<dbReference type="Gene3D" id="3.40.50.300">
    <property type="entry name" value="P-loop containing nucleotide triphosphate hydrolases"/>
    <property type="match status" value="1"/>
</dbReference>
<keyword evidence="4 7" id="KW-0067">ATP-binding</keyword>
<evidence type="ECO:0000256" key="2">
    <source>
        <dbReference type="ARBA" id="ARBA00022448"/>
    </source>
</evidence>
<dbReference type="RefSeq" id="WP_269442870.1">
    <property type="nucleotide sequence ID" value="NZ_CP097463.1"/>
</dbReference>
<dbReference type="GO" id="GO:0005524">
    <property type="term" value="F:ATP binding"/>
    <property type="evidence" value="ECO:0007669"/>
    <property type="project" value="UniProtKB-KW"/>
</dbReference>
<dbReference type="PANTHER" id="PTHR43820:SF4">
    <property type="entry name" value="HIGH-AFFINITY BRANCHED-CHAIN AMINO ACID TRANSPORT ATP-BINDING PROTEIN LIVF"/>
    <property type="match status" value="1"/>
</dbReference>
<dbReference type="InterPro" id="IPR003593">
    <property type="entry name" value="AAA+_ATPase"/>
</dbReference>
<feature type="domain" description="ABC transporter" evidence="6">
    <location>
        <begin position="7"/>
        <end position="235"/>
    </location>
</feature>
<accession>A0ABY7JXG2</accession>
<evidence type="ECO:0000313" key="8">
    <source>
        <dbReference type="Proteomes" id="UP001164693"/>
    </source>
</evidence>
<proteinExistence type="inferred from homology"/>
<dbReference type="SMART" id="SM00382">
    <property type="entry name" value="AAA"/>
    <property type="match status" value="1"/>
</dbReference>
<keyword evidence="3" id="KW-0547">Nucleotide-binding</keyword>
<keyword evidence="2" id="KW-0813">Transport</keyword>
<evidence type="ECO:0000256" key="5">
    <source>
        <dbReference type="ARBA" id="ARBA00022970"/>
    </source>
</evidence>
<evidence type="ECO:0000259" key="6">
    <source>
        <dbReference type="PROSITE" id="PS50893"/>
    </source>
</evidence>
<evidence type="ECO:0000256" key="1">
    <source>
        <dbReference type="ARBA" id="ARBA00005417"/>
    </source>
</evidence>
<protein>
    <submittedName>
        <fullName evidence="7">ATP-binding cassette domain-containing protein</fullName>
    </submittedName>
</protein>
<dbReference type="EMBL" id="CP097463">
    <property type="protein sequence ID" value="WAX56338.1"/>
    <property type="molecule type" value="Genomic_DNA"/>
</dbReference>
<dbReference type="PROSITE" id="PS50893">
    <property type="entry name" value="ABC_TRANSPORTER_2"/>
    <property type="match status" value="1"/>
</dbReference>
<evidence type="ECO:0000256" key="4">
    <source>
        <dbReference type="ARBA" id="ARBA00022840"/>
    </source>
</evidence>
<dbReference type="InterPro" id="IPR027417">
    <property type="entry name" value="P-loop_NTPase"/>
</dbReference>
<dbReference type="InterPro" id="IPR052156">
    <property type="entry name" value="BCAA_Transport_ATP-bd_LivF"/>
</dbReference>
<dbReference type="SUPFAM" id="SSF52540">
    <property type="entry name" value="P-loop containing nucleoside triphosphate hydrolases"/>
    <property type="match status" value="1"/>
</dbReference>
<dbReference type="Proteomes" id="UP001164693">
    <property type="component" value="Chromosome"/>
</dbReference>
<comment type="similarity">
    <text evidence="1">Belongs to the ABC transporter superfamily.</text>
</comment>
<name>A0ABY7JXG2_9ACTN</name>
<dbReference type="PANTHER" id="PTHR43820">
    <property type="entry name" value="HIGH-AFFINITY BRANCHED-CHAIN AMINO ACID TRANSPORT ATP-BINDING PROTEIN LIVF"/>
    <property type="match status" value="1"/>
</dbReference>
<sequence length="252" mass="25993">MKGPGGLTLQSIEVRYGRAVAVSDVSMTVPPGKVTALVGPNGAGKSSLVLAAFGSVRARGRVSLDGVDLTRAAASRRGRAGVAVVPQGRQLFPKLTVRDNLLVAAEQLRLPRGAVDAALARFPILAQRRSSLAGVLSGGEQQMLAVTRALMGRPRVLLLDELATGLAPKIVQMLATTVQDLAAGGMAILLAAPELTVLGHAVDRGYVLVRGSVTATVENGFGPLQARYEQALGIQRSGSAAEPARLEQGLPG</sequence>
<organism evidence="7 8">
    <name type="scientific">Jatrophihabitans cynanchi</name>
    <dbReference type="NCBI Taxonomy" id="2944128"/>
    <lineage>
        <taxon>Bacteria</taxon>
        <taxon>Bacillati</taxon>
        <taxon>Actinomycetota</taxon>
        <taxon>Actinomycetes</taxon>
        <taxon>Jatrophihabitantales</taxon>
        <taxon>Jatrophihabitantaceae</taxon>
        <taxon>Jatrophihabitans</taxon>
    </lineage>
</organism>
<dbReference type="InterPro" id="IPR003439">
    <property type="entry name" value="ABC_transporter-like_ATP-bd"/>
</dbReference>
<keyword evidence="5" id="KW-0029">Amino-acid transport</keyword>
<evidence type="ECO:0000313" key="7">
    <source>
        <dbReference type="EMBL" id="WAX56338.1"/>
    </source>
</evidence>
<gene>
    <name evidence="7" type="ORF">M6B22_17615</name>
</gene>
<evidence type="ECO:0000256" key="3">
    <source>
        <dbReference type="ARBA" id="ARBA00022741"/>
    </source>
</evidence>